<dbReference type="AlphaFoldDB" id="A0A0A0WNM7"/>
<gene>
    <name evidence="2" type="ORF">AWW70_23950</name>
    <name evidence="3" type="ORF">BACI71_30903</name>
</gene>
<reference evidence="3 5" key="2">
    <citation type="submission" date="2019-10" db="EMBL/GenBank/DDBJ databases">
        <authorList>
            <person name="Karimi E."/>
        </authorList>
    </citation>
    <scope>NUCLEOTIDE SEQUENCE [LARGE SCALE GENOMIC DNA]</scope>
    <source>
        <strain evidence="3">Bacillus sp. 71</strain>
    </source>
</reference>
<dbReference type="RefSeq" id="WP_002141267.1">
    <property type="nucleotide sequence ID" value="NZ_CM000737.1"/>
</dbReference>
<keyword evidence="1" id="KW-1133">Transmembrane helix</keyword>
<keyword evidence="1" id="KW-0472">Membrane</keyword>
<evidence type="ECO:0000313" key="3">
    <source>
        <dbReference type="EMBL" id="VXC43581.1"/>
    </source>
</evidence>
<accession>A0A109FWT4</accession>
<evidence type="ECO:0000313" key="5">
    <source>
        <dbReference type="Proteomes" id="UP000437562"/>
    </source>
</evidence>
<evidence type="ECO:0000256" key="1">
    <source>
        <dbReference type="SAM" id="Phobius"/>
    </source>
</evidence>
<name>A0A0A0WNM7_BACMY</name>
<evidence type="ECO:0000313" key="2">
    <source>
        <dbReference type="EMBL" id="KWU55954.1"/>
    </source>
</evidence>
<dbReference type="GeneID" id="66263155"/>
<organism evidence="2 4">
    <name type="scientific">Bacillus mycoides</name>
    <dbReference type="NCBI Taxonomy" id="1405"/>
    <lineage>
        <taxon>Bacteria</taxon>
        <taxon>Bacillati</taxon>
        <taxon>Bacillota</taxon>
        <taxon>Bacilli</taxon>
        <taxon>Bacillales</taxon>
        <taxon>Bacillaceae</taxon>
        <taxon>Bacillus</taxon>
        <taxon>Bacillus cereus group</taxon>
    </lineage>
</organism>
<dbReference type="EMBL" id="LRPH01000085">
    <property type="protein sequence ID" value="KWU55954.1"/>
    <property type="molecule type" value="Genomic_DNA"/>
</dbReference>
<keyword evidence="1" id="KW-0812">Transmembrane</keyword>
<feature type="transmembrane region" description="Helical" evidence="1">
    <location>
        <begin position="29"/>
        <end position="50"/>
    </location>
</feature>
<feature type="transmembrane region" description="Helical" evidence="1">
    <location>
        <begin position="5"/>
        <end position="23"/>
    </location>
</feature>
<dbReference type="Proteomes" id="UP000065797">
    <property type="component" value="Unassembled WGS sequence"/>
</dbReference>
<reference evidence="2 4" key="1">
    <citation type="submission" date="2016-01" db="EMBL/GenBank/DDBJ databases">
        <authorList>
            <person name="McClelland M."/>
            <person name="Jain A."/>
            <person name="Saraogi P."/>
            <person name="Mendelson R."/>
            <person name="Westerman R."/>
            <person name="SanMiguel P."/>
            <person name="Csonka L."/>
        </authorList>
    </citation>
    <scope>NUCLEOTIDE SEQUENCE [LARGE SCALE GENOMIC DNA]</scope>
    <source>
        <strain evidence="2 4">PE8-15</strain>
    </source>
</reference>
<accession>A0A0A0WNM7</accession>
<dbReference type="EMBL" id="CABWMC010000023">
    <property type="protein sequence ID" value="VXC43581.1"/>
    <property type="molecule type" value="Genomic_DNA"/>
</dbReference>
<proteinExistence type="predicted"/>
<dbReference type="KEGG" id="bww:bwei_3184"/>
<evidence type="ECO:0000313" key="4">
    <source>
        <dbReference type="Proteomes" id="UP000065797"/>
    </source>
</evidence>
<accession>A0A653YMC2</accession>
<sequence>MLKKFLLSLPDVLLVCIVIYITYTTTLSFVQMLVISIAIGIVGGFVIRICKDVFTYIRWTIKQRKS</sequence>
<dbReference type="Proteomes" id="UP000437562">
    <property type="component" value="Unassembled WGS sequence"/>
</dbReference>
<protein>
    <submittedName>
        <fullName evidence="2">Uncharacterized protein</fullName>
    </submittedName>
</protein>